<accession>Q21CQ6</accession>
<evidence type="ECO:0000313" key="4">
    <source>
        <dbReference type="EMBL" id="ABD85830.1"/>
    </source>
</evidence>
<dbReference type="HOGENOM" id="CLU_595636_0_0_5"/>
<feature type="region of interest" description="Disordered" evidence="1">
    <location>
        <begin position="162"/>
        <end position="244"/>
    </location>
</feature>
<dbReference type="OrthoDB" id="9761650at2"/>
<dbReference type="InterPro" id="IPR018698">
    <property type="entry name" value="VWA-like_dom"/>
</dbReference>
<reference evidence="4" key="1">
    <citation type="submission" date="2006-03" db="EMBL/GenBank/DDBJ databases">
        <title>Complete sequence of Rhodopseudomonas palustris BisB18.</title>
        <authorList>
            <consortium name="US DOE Joint Genome Institute"/>
            <person name="Copeland A."/>
            <person name="Lucas S."/>
            <person name="Lapidus A."/>
            <person name="Barry K."/>
            <person name="Detter J.C."/>
            <person name="Glavina del Rio T."/>
            <person name="Hammon N."/>
            <person name="Israni S."/>
            <person name="Dalin E."/>
            <person name="Tice H."/>
            <person name="Pitluck S."/>
            <person name="Chain P."/>
            <person name="Malfatti S."/>
            <person name="Shin M."/>
            <person name="Vergez L."/>
            <person name="Schmutz J."/>
            <person name="Larimer F."/>
            <person name="Land M."/>
            <person name="Hauser L."/>
            <person name="Pelletier D.A."/>
            <person name="Kyrpides N."/>
            <person name="Anderson I."/>
            <person name="Oda Y."/>
            <person name="Harwood C.S."/>
            <person name="Richardson P."/>
        </authorList>
    </citation>
    <scope>NUCLEOTIDE SEQUENCE [LARGE SCALE GENOMIC DNA]</scope>
    <source>
        <strain evidence="4">BisB18</strain>
    </source>
</reference>
<feature type="compositionally biased region" description="Low complexity" evidence="1">
    <location>
        <begin position="165"/>
        <end position="183"/>
    </location>
</feature>
<dbReference type="STRING" id="316056.RPC_0255"/>
<dbReference type="RefSeq" id="WP_011470738.1">
    <property type="nucleotide sequence ID" value="NC_007925.1"/>
</dbReference>
<sequence>MPDLNVLYQHRGTRAIQRMVEFAPSTGGLALWVKHQDLPVDAESPAVLTDGNTVFYGVEFEVLPLSDQVGLVAHEVMHIALRHPQRFLDLRRQIGDVDLQLFNICADAIVNSTLGHLTWLRLPASSVFLDQLLSRVLAQKQDVEAALLEWDVEKLYRAIDDRQEQQQNGRQQKPGSRSQSGGEASEGGAKGDGAPKDDGAQERPSSRQDGPKSSKVRELGGQTQQDLAPSEEAQGAPEAEADAAREWSERILRGHAGDGAFSMLRTLIADLPKTRTPWEQMLRTQLARALARKPDISWSRPSRSYIANQGRAGPNRRLPFEPGFSPTKNVPRLAVIVDVSGSIADELMERFAREIESISRRLEAGSILIIGDDKVRSVTLFEPGKINLREIGFTGGGGTDFTPLLEEAGKHRPDIAVVLTDLEGPANFRPRFPVIWAVPEAHTAAVQPFGRKLTLS</sequence>
<name>Q21CQ6_RHOPB</name>
<feature type="compositionally biased region" description="Low complexity" evidence="1">
    <location>
        <begin position="228"/>
        <end position="238"/>
    </location>
</feature>
<gene>
    <name evidence="4" type="ordered locus">RPC_0255</name>
</gene>
<evidence type="ECO:0000259" key="2">
    <source>
        <dbReference type="Pfam" id="PF09967"/>
    </source>
</evidence>
<proteinExistence type="predicted"/>
<dbReference type="KEGG" id="rpc:RPC_0255"/>
<dbReference type="eggNOG" id="COG3864">
    <property type="taxonomic scope" value="Bacteria"/>
</dbReference>
<organism evidence="4">
    <name type="scientific">Rhodopseudomonas palustris (strain BisB18)</name>
    <dbReference type="NCBI Taxonomy" id="316056"/>
    <lineage>
        <taxon>Bacteria</taxon>
        <taxon>Pseudomonadati</taxon>
        <taxon>Pseudomonadota</taxon>
        <taxon>Alphaproteobacteria</taxon>
        <taxon>Hyphomicrobiales</taxon>
        <taxon>Nitrobacteraceae</taxon>
        <taxon>Rhodopseudomonas</taxon>
    </lineage>
</organism>
<dbReference type="PANTHER" id="PTHR38730:SF1">
    <property type="entry name" value="SLL7028 PROTEIN"/>
    <property type="match status" value="1"/>
</dbReference>
<dbReference type="AlphaFoldDB" id="Q21CQ6"/>
<dbReference type="InterPro" id="IPR025154">
    <property type="entry name" value="Put_metallopeptidase_dom"/>
</dbReference>
<dbReference type="PANTHER" id="PTHR38730">
    <property type="entry name" value="SLL7028 PROTEIN"/>
    <property type="match status" value="1"/>
</dbReference>
<evidence type="ECO:0000259" key="3">
    <source>
        <dbReference type="Pfam" id="PF13203"/>
    </source>
</evidence>
<feature type="domain" description="VWA-like" evidence="2">
    <location>
        <begin position="333"/>
        <end position="455"/>
    </location>
</feature>
<evidence type="ECO:0008006" key="5">
    <source>
        <dbReference type="Google" id="ProtNLM"/>
    </source>
</evidence>
<protein>
    <recommendedName>
        <fullName evidence="5">Metal-dependent peptidase</fullName>
    </recommendedName>
</protein>
<feature type="compositionally biased region" description="Basic and acidic residues" evidence="1">
    <location>
        <begin position="193"/>
        <end position="218"/>
    </location>
</feature>
<evidence type="ECO:0000256" key="1">
    <source>
        <dbReference type="SAM" id="MobiDB-lite"/>
    </source>
</evidence>
<dbReference type="Pfam" id="PF13203">
    <property type="entry name" value="DUF2201_N"/>
    <property type="match status" value="1"/>
</dbReference>
<dbReference type="Pfam" id="PF09967">
    <property type="entry name" value="DUF2201"/>
    <property type="match status" value="1"/>
</dbReference>
<dbReference type="EMBL" id="CP000301">
    <property type="protein sequence ID" value="ABD85830.1"/>
    <property type="molecule type" value="Genomic_DNA"/>
</dbReference>
<feature type="domain" description="Putative metallopeptidase" evidence="3">
    <location>
        <begin position="8"/>
        <end position="324"/>
    </location>
</feature>